<evidence type="ECO:0000256" key="7">
    <source>
        <dbReference type="ARBA" id="ARBA00023014"/>
    </source>
</evidence>
<evidence type="ECO:0000256" key="2">
    <source>
        <dbReference type="ARBA" id="ARBA00022490"/>
    </source>
</evidence>
<feature type="binding site" evidence="8">
    <location>
        <position position="31"/>
    </location>
    <ligand>
        <name>[4Fe-4S] cluster</name>
        <dbReference type="ChEBI" id="CHEBI:49883"/>
        <label>1</label>
    </ligand>
</feature>
<evidence type="ECO:0000256" key="5">
    <source>
        <dbReference type="ARBA" id="ARBA00022840"/>
    </source>
</evidence>
<feature type="binding site" evidence="8">
    <location>
        <begin position="75"/>
        <end position="82"/>
    </location>
    <ligand>
        <name>ATP</name>
        <dbReference type="ChEBI" id="CHEBI:30616"/>
    </ligand>
</feature>
<dbReference type="GO" id="GO:0051539">
    <property type="term" value="F:4 iron, 4 sulfur cluster binding"/>
    <property type="evidence" value="ECO:0007669"/>
    <property type="project" value="UniProtKB-UniRule"/>
</dbReference>
<dbReference type="Pfam" id="PF10609">
    <property type="entry name" value="ParA"/>
    <property type="match status" value="1"/>
</dbReference>
<protein>
    <recommendedName>
        <fullName evidence="8">Cytosolic Fe-S cluster assembly factor NUBP1 homolog</fullName>
    </recommendedName>
</protein>
<evidence type="ECO:0000256" key="6">
    <source>
        <dbReference type="ARBA" id="ARBA00023004"/>
    </source>
</evidence>
<feature type="binding site" evidence="8">
    <location>
        <position position="37"/>
    </location>
    <ligand>
        <name>[4Fe-4S] cluster</name>
        <dbReference type="ChEBI" id="CHEBI:49883"/>
        <label>1</label>
    </ligand>
</feature>
<sequence length="382" mass="39655">MSDVNAPANANEGCVGPSSESAGKASACEGCPNQGACSSGAFSSPEAIAAQQAQIQALQEGSLRNVQHVIMVLSGKGGVGKSTVASQLAHTLAAQGYAVGLLDVDLCGPSAPRMVLGSSATSCTISKSGSGAWTPVYAASNLAVVSISFLLQDPNQAVVWRGPRKNALIQQFMLDVDWTGDTDGLDYLIVDTPPGTSDEHISTVNFLTQAGAAAGALVVTTPEEVSLADVRKELNFCQKTKIPVLGVIENMADFVTPLDSLQFMGKDGVDCTAAILEELRVKCPQALECVVTSPLFGGTAIKTNSDTTTGTKTPGSVEQMAAIYQVPFWGSLPMDPRLLKACDQGEAFSETHPNEVAAQRLVAFAKTLCERLPVDMAGASKS</sequence>
<evidence type="ECO:0000313" key="9">
    <source>
        <dbReference type="EMBL" id="CAE0408174.1"/>
    </source>
</evidence>
<comment type="subunit">
    <text evidence="8">Heterotetramer of 2 NUBP1 and 2 NUBP2 chains.</text>
</comment>
<evidence type="ECO:0000256" key="4">
    <source>
        <dbReference type="ARBA" id="ARBA00022741"/>
    </source>
</evidence>
<dbReference type="GO" id="GO:0005524">
    <property type="term" value="F:ATP binding"/>
    <property type="evidence" value="ECO:0007669"/>
    <property type="project" value="UniProtKB-KW"/>
</dbReference>
<comment type="cofactor">
    <cofactor evidence="8">
        <name>[4Fe-4S] cluster</name>
        <dbReference type="ChEBI" id="CHEBI:49883"/>
    </cofactor>
    <text evidence="8">Binds 4 [4Fe-4S] clusters per heterotetramer. Contains two stable clusters in the N-termini of NUBP1 and two labile, bridging clusters between subunits of the NUBP1-NUBP2 heterotetramer.</text>
</comment>
<comment type="caution">
    <text evidence="8">Lacks conserved residue(s) required for the propagation of feature annotation.</text>
</comment>
<dbReference type="PANTHER" id="PTHR23264:SF19">
    <property type="entry name" value="CYTOSOLIC FE-S CLUSTER ASSEMBLY FACTOR NUBP2"/>
    <property type="match status" value="1"/>
</dbReference>
<keyword evidence="2 8" id="KW-0963">Cytoplasm</keyword>
<keyword evidence="1 8" id="KW-0004">4Fe-4S</keyword>
<dbReference type="CDD" id="cd02037">
    <property type="entry name" value="Mrp_NBP35"/>
    <property type="match status" value="1"/>
</dbReference>
<comment type="function">
    <text evidence="8">Component of the cytosolic iron-sulfur (Fe/S) protein assembly (CIA) machinery. Required for maturation of extramitochondrial Fe-S proteins. The NUBP1-NUBP2 heterotetramer forms a Fe-S scaffold complex, mediating the de novo assembly of an Fe-S cluster and its transfer to target apoproteins.</text>
</comment>
<dbReference type="InterPro" id="IPR027417">
    <property type="entry name" value="P-loop_NTPase"/>
</dbReference>
<dbReference type="InterPro" id="IPR019591">
    <property type="entry name" value="Mrp/NBP35_ATP-bd"/>
</dbReference>
<name>A0A7S3P5E1_9STRA</name>
<feature type="binding site" evidence="8">
    <location>
        <position position="14"/>
    </location>
    <ligand>
        <name>[4Fe-4S] cluster</name>
        <dbReference type="ChEBI" id="CHEBI:49883"/>
        <label>1</label>
    </ligand>
</feature>
<gene>
    <name evidence="9" type="ORF">ACOF00016_LOCUS5946</name>
</gene>
<keyword evidence="5 8" id="KW-0067">ATP-binding</keyword>
<dbReference type="SUPFAM" id="SSF52540">
    <property type="entry name" value="P-loop containing nucleoside triphosphate hydrolases"/>
    <property type="match status" value="1"/>
</dbReference>
<keyword evidence="6 8" id="KW-0408">Iron</keyword>
<dbReference type="GO" id="GO:0046872">
    <property type="term" value="F:metal ion binding"/>
    <property type="evidence" value="ECO:0007669"/>
    <property type="project" value="UniProtKB-KW"/>
</dbReference>
<comment type="similarity">
    <text evidence="8">Belongs to the Mrp/NBP35 ATP-binding proteins family. NUBP1/NBP35 subfamily.</text>
</comment>
<keyword evidence="4 8" id="KW-0547">Nucleotide-binding</keyword>
<dbReference type="InterPro" id="IPR028601">
    <property type="entry name" value="NUBP1/Nbp35"/>
</dbReference>
<keyword evidence="7 8" id="KW-0411">Iron-sulfur</keyword>
<dbReference type="GO" id="GO:0140663">
    <property type="term" value="F:ATP-dependent FeS chaperone activity"/>
    <property type="evidence" value="ECO:0007669"/>
    <property type="project" value="InterPro"/>
</dbReference>
<evidence type="ECO:0000256" key="1">
    <source>
        <dbReference type="ARBA" id="ARBA00022485"/>
    </source>
</evidence>
<dbReference type="GO" id="GO:0005829">
    <property type="term" value="C:cytosol"/>
    <property type="evidence" value="ECO:0007669"/>
    <property type="project" value="TreeGrafter"/>
</dbReference>
<organism evidence="9">
    <name type="scientific">Amphora coffeiformis</name>
    <dbReference type="NCBI Taxonomy" id="265554"/>
    <lineage>
        <taxon>Eukaryota</taxon>
        <taxon>Sar</taxon>
        <taxon>Stramenopiles</taxon>
        <taxon>Ochrophyta</taxon>
        <taxon>Bacillariophyta</taxon>
        <taxon>Bacillariophyceae</taxon>
        <taxon>Bacillariophycidae</taxon>
        <taxon>Thalassiophysales</taxon>
        <taxon>Catenulaceae</taxon>
        <taxon>Amphora</taxon>
    </lineage>
</organism>
<accession>A0A7S3P5E1</accession>
<evidence type="ECO:0000256" key="8">
    <source>
        <dbReference type="HAMAP-Rule" id="MF_03038"/>
    </source>
</evidence>
<dbReference type="InterPro" id="IPR033756">
    <property type="entry name" value="YlxH/NBP35"/>
</dbReference>
<proteinExistence type="inferred from homology"/>
<keyword evidence="3 8" id="KW-0479">Metal-binding</keyword>
<comment type="subcellular location">
    <subcellularLocation>
        <location evidence="8">Cytoplasm</location>
    </subcellularLocation>
</comment>
<dbReference type="Gene3D" id="3.40.50.300">
    <property type="entry name" value="P-loop containing nucleotide triphosphate hydrolases"/>
    <property type="match status" value="1"/>
</dbReference>
<feature type="binding site" evidence="8">
    <location>
        <position position="28"/>
    </location>
    <ligand>
        <name>[4Fe-4S] cluster</name>
        <dbReference type="ChEBI" id="CHEBI:49883"/>
        <label>1</label>
    </ligand>
</feature>
<dbReference type="AlphaFoldDB" id="A0A7S3P5E1"/>
<evidence type="ECO:0000256" key="3">
    <source>
        <dbReference type="ARBA" id="ARBA00022723"/>
    </source>
</evidence>
<dbReference type="HAMAP" id="MF_02040">
    <property type="entry name" value="Mrp_NBP35"/>
    <property type="match status" value="1"/>
</dbReference>
<dbReference type="GO" id="GO:0016226">
    <property type="term" value="P:iron-sulfur cluster assembly"/>
    <property type="evidence" value="ECO:0007669"/>
    <property type="project" value="UniProtKB-UniRule"/>
</dbReference>
<reference evidence="9" key="1">
    <citation type="submission" date="2021-01" db="EMBL/GenBank/DDBJ databases">
        <authorList>
            <person name="Corre E."/>
            <person name="Pelletier E."/>
            <person name="Niang G."/>
            <person name="Scheremetjew M."/>
            <person name="Finn R."/>
            <person name="Kale V."/>
            <person name="Holt S."/>
            <person name="Cochrane G."/>
            <person name="Meng A."/>
            <person name="Brown T."/>
            <person name="Cohen L."/>
        </authorList>
    </citation>
    <scope>NUCLEOTIDE SEQUENCE</scope>
    <source>
        <strain evidence="9">CCMP127</strain>
    </source>
</reference>
<dbReference type="EMBL" id="HBIM01006986">
    <property type="protein sequence ID" value="CAE0408174.1"/>
    <property type="molecule type" value="Transcribed_RNA"/>
</dbReference>
<dbReference type="HAMAP" id="MF_03038">
    <property type="entry name" value="NUBP1"/>
    <property type="match status" value="1"/>
</dbReference>
<dbReference type="PANTHER" id="PTHR23264">
    <property type="entry name" value="NUCLEOTIDE-BINDING PROTEIN NBP35 YEAST -RELATED"/>
    <property type="match status" value="1"/>
</dbReference>